<organism evidence="1 2">
    <name type="scientific">Dactylosporangium fulvum</name>
    <dbReference type="NCBI Taxonomy" id="53359"/>
    <lineage>
        <taxon>Bacteria</taxon>
        <taxon>Bacillati</taxon>
        <taxon>Actinomycetota</taxon>
        <taxon>Actinomycetes</taxon>
        <taxon>Micromonosporales</taxon>
        <taxon>Micromonosporaceae</taxon>
        <taxon>Dactylosporangium</taxon>
    </lineage>
</organism>
<dbReference type="PANTHER" id="PTHR14136">
    <property type="entry name" value="BTB_POZ DOMAIN-CONTAINING PROTEIN KCTD9"/>
    <property type="match status" value="1"/>
</dbReference>
<dbReference type="Proteomes" id="UP001059617">
    <property type="component" value="Chromosome"/>
</dbReference>
<evidence type="ECO:0000313" key="2">
    <source>
        <dbReference type="Proteomes" id="UP001059617"/>
    </source>
</evidence>
<reference evidence="1" key="1">
    <citation type="submission" date="2021-04" db="EMBL/GenBank/DDBJ databases">
        <authorList>
            <person name="Hartkoorn R.C."/>
            <person name="Beaudoing E."/>
            <person name="Hot D."/>
        </authorList>
    </citation>
    <scope>NUCLEOTIDE SEQUENCE</scope>
    <source>
        <strain evidence="1">NRRL B-16292</strain>
    </source>
</reference>
<accession>A0ABY5W8N9</accession>
<reference evidence="1" key="2">
    <citation type="submission" date="2022-09" db="EMBL/GenBank/DDBJ databases">
        <title>Biosynthetic gene clusters of Dactylosporangioum fulvum.</title>
        <authorList>
            <person name="Caradec T."/>
        </authorList>
    </citation>
    <scope>NUCLEOTIDE SEQUENCE</scope>
    <source>
        <strain evidence="1">NRRL B-16292</strain>
    </source>
</reference>
<sequence length="286" mass="30543">MPDGYDETAAFAVDSFRGKCEECFGLCCVAPSFSVSPDFAIDKAAGEPCPNVRRDHRCTIHDSLRARGFNGCVAYDCLGAGQKVAQVTFGGRSWREAPHTAEQMFQTFRVARQLQQLLFSLVGAMALPQSRPLRPDLAALRDEIDGVTRDSADAIVATDLPRYRRRVDGLLLRIAGELTRAGAGRAITRRGIDLSGVDLAGAYLRGADFTNANLGGTRLAGADLRDADLTNADLTNADLAGADLARADVTGADLRHSVRLTQSQLDAAVGDASTATADPLVRPAHW</sequence>
<protein>
    <submittedName>
        <fullName evidence="1">Pentapeptide repeat-containing protein</fullName>
    </submittedName>
</protein>
<evidence type="ECO:0000313" key="1">
    <source>
        <dbReference type="EMBL" id="UWP85579.1"/>
    </source>
</evidence>
<dbReference type="RefSeq" id="WP_259863714.1">
    <property type="nucleotide sequence ID" value="NZ_BAAAST010000012.1"/>
</dbReference>
<dbReference type="EMBL" id="CP073720">
    <property type="protein sequence ID" value="UWP85579.1"/>
    <property type="molecule type" value="Genomic_DNA"/>
</dbReference>
<dbReference type="InterPro" id="IPR001646">
    <property type="entry name" value="5peptide_repeat"/>
</dbReference>
<proteinExistence type="predicted"/>
<dbReference type="SUPFAM" id="SSF141571">
    <property type="entry name" value="Pentapeptide repeat-like"/>
    <property type="match status" value="1"/>
</dbReference>
<dbReference type="InterPro" id="IPR051082">
    <property type="entry name" value="Pentapeptide-BTB/POZ_domain"/>
</dbReference>
<dbReference type="Pfam" id="PF00805">
    <property type="entry name" value="Pentapeptide"/>
    <property type="match status" value="1"/>
</dbReference>
<gene>
    <name evidence="1" type="ORF">Dfulv_15580</name>
</gene>
<dbReference type="Gene3D" id="2.160.20.80">
    <property type="entry name" value="E3 ubiquitin-protein ligase SopA"/>
    <property type="match status" value="1"/>
</dbReference>
<dbReference type="PANTHER" id="PTHR14136:SF17">
    <property type="entry name" value="BTB_POZ DOMAIN-CONTAINING PROTEIN KCTD9"/>
    <property type="match status" value="1"/>
</dbReference>
<keyword evidence="2" id="KW-1185">Reference proteome</keyword>
<name>A0ABY5W8N9_9ACTN</name>